<dbReference type="InterPro" id="IPR001940">
    <property type="entry name" value="Peptidase_S1C"/>
</dbReference>
<dbReference type="AlphaFoldDB" id="A0A2Z4FNM7"/>
<dbReference type="Gene3D" id="2.30.42.10">
    <property type="match status" value="1"/>
</dbReference>
<feature type="region of interest" description="Disordered" evidence="4">
    <location>
        <begin position="50"/>
        <end position="89"/>
    </location>
</feature>
<feature type="domain" description="PDZ" evidence="6">
    <location>
        <begin position="301"/>
        <end position="376"/>
    </location>
</feature>
<dbReference type="SMART" id="SM00228">
    <property type="entry name" value="PDZ"/>
    <property type="match status" value="1"/>
</dbReference>
<dbReference type="Proteomes" id="UP000249799">
    <property type="component" value="Chromosome"/>
</dbReference>
<evidence type="ECO:0000256" key="2">
    <source>
        <dbReference type="ARBA" id="ARBA00022670"/>
    </source>
</evidence>
<evidence type="ECO:0000256" key="1">
    <source>
        <dbReference type="ARBA" id="ARBA00010541"/>
    </source>
</evidence>
<dbReference type="EMBL" id="CP030032">
    <property type="protein sequence ID" value="AWV90482.1"/>
    <property type="molecule type" value="Genomic_DNA"/>
</dbReference>
<dbReference type="Gene3D" id="2.40.10.120">
    <property type="match status" value="1"/>
</dbReference>
<dbReference type="GO" id="GO:0006508">
    <property type="term" value="P:proteolysis"/>
    <property type="evidence" value="ECO:0007669"/>
    <property type="project" value="UniProtKB-KW"/>
</dbReference>
<accession>A0A2Z4FNM7</accession>
<dbReference type="PANTHER" id="PTHR22939">
    <property type="entry name" value="SERINE PROTEASE FAMILY S1C HTRA-RELATED"/>
    <property type="match status" value="1"/>
</dbReference>
<name>A0A2Z4FNM7_9DELT</name>
<reference evidence="7 8" key="1">
    <citation type="submission" date="2018-06" db="EMBL/GenBank/DDBJ databases">
        <title>Lujinxingia sediminis gen. nov. sp. nov., a new facultative anaerobic member of the class Deltaproteobacteria, and proposal of Lujinxingaceae fam. nov.</title>
        <authorList>
            <person name="Guo L.-Y."/>
            <person name="Li C.-M."/>
            <person name="Wang S."/>
            <person name="Du Z.-J."/>
        </authorList>
    </citation>
    <scope>NUCLEOTIDE SEQUENCE [LARGE SCALE GENOMIC DNA]</scope>
    <source>
        <strain evidence="7 8">FA350</strain>
    </source>
</reference>
<comment type="similarity">
    <text evidence="1">Belongs to the peptidase S1C family.</text>
</comment>
<dbReference type="GO" id="GO:0004252">
    <property type="term" value="F:serine-type endopeptidase activity"/>
    <property type="evidence" value="ECO:0007669"/>
    <property type="project" value="InterPro"/>
</dbReference>
<evidence type="ECO:0000256" key="4">
    <source>
        <dbReference type="SAM" id="MobiDB-lite"/>
    </source>
</evidence>
<dbReference type="SUPFAM" id="SSF50494">
    <property type="entry name" value="Trypsin-like serine proteases"/>
    <property type="match status" value="1"/>
</dbReference>
<evidence type="ECO:0000313" key="8">
    <source>
        <dbReference type="Proteomes" id="UP000249799"/>
    </source>
</evidence>
<organism evidence="7 8">
    <name type="scientific">Bradymonas sediminis</name>
    <dbReference type="NCBI Taxonomy" id="1548548"/>
    <lineage>
        <taxon>Bacteria</taxon>
        <taxon>Deltaproteobacteria</taxon>
        <taxon>Bradymonadales</taxon>
        <taxon>Bradymonadaceae</taxon>
        <taxon>Bradymonas</taxon>
    </lineage>
</organism>
<dbReference type="PROSITE" id="PS50106">
    <property type="entry name" value="PDZ"/>
    <property type="match status" value="1"/>
</dbReference>
<feature type="signal peptide" evidence="5">
    <location>
        <begin position="1"/>
        <end position="30"/>
    </location>
</feature>
<dbReference type="Pfam" id="PF13180">
    <property type="entry name" value="PDZ_2"/>
    <property type="match status" value="1"/>
</dbReference>
<keyword evidence="2" id="KW-0645">Protease</keyword>
<gene>
    <name evidence="7" type="ORF">DN745_14550</name>
</gene>
<proteinExistence type="inferred from homology"/>
<dbReference type="PRINTS" id="PR00834">
    <property type="entry name" value="PROTEASES2C"/>
</dbReference>
<evidence type="ECO:0000313" key="7">
    <source>
        <dbReference type="EMBL" id="AWV90482.1"/>
    </source>
</evidence>
<dbReference type="SUPFAM" id="SSF50156">
    <property type="entry name" value="PDZ domain-like"/>
    <property type="match status" value="1"/>
</dbReference>
<evidence type="ECO:0000256" key="5">
    <source>
        <dbReference type="SAM" id="SignalP"/>
    </source>
</evidence>
<keyword evidence="3" id="KW-0378">Hydrolase</keyword>
<dbReference type="InterPro" id="IPR009003">
    <property type="entry name" value="Peptidase_S1_PA"/>
</dbReference>
<keyword evidence="5" id="KW-0732">Signal</keyword>
<keyword evidence="8" id="KW-1185">Reference proteome</keyword>
<feature type="compositionally biased region" description="Low complexity" evidence="4">
    <location>
        <begin position="50"/>
        <end position="83"/>
    </location>
</feature>
<dbReference type="PANTHER" id="PTHR22939:SF129">
    <property type="entry name" value="SERINE PROTEASE HTRA2, MITOCHONDRIAL"/>
    <property type="match status" value="1"/>
</dbReference>
<dbReference type="KEGG" id="bsed:DN745_14550"/>
<dbReference type="InterPro" id="IPR036034">
    <property type="entry name" value="PDZ_sf"/>
</dbReference>
<evidence type="ECO:0000256" key="3">
    <source>
        <dbReference type="ARBA" id="ARBA00022801"/>
    </source>
</evidence>
<dbReference type="OrthoDB" id="9758917at2"/>
<dbReference type="Pfam" id="PF13365">
    <property type="entry name" value="Trypsin_2"/>
    <property type="match status" value="1"/>
</dbReference>
<evidence type="ECO:0000259" key="6">
    <source>
        <dbReference type="PROSITE" id="PS50106"/>
    </source>
</evidence>
<feature type="chain" id="PRO_5016414684" description="PDZ domain-containing protein" evidence="5">
    <location>
        <begin position="31"/>
        <end position="412"/>
    </location>
</feature>
<sequence length="412" mass="43344">MWRQKMSSTQGRPKLARCFAAHLTPNAPLAALLSGALLASALFVGGCDTPGADSASSAPAEEATAAPTPAQPAPAQTAQNRPQPALPAATRPASFADLVAEVRPAVVNIYTRQEIRTPGRFNPFSGSRIVPQRRVAESLGSGFIIDAGGQVLTNYHVIKDATEIGVRLFDNRLFKAEVIGTDPKTDVALLQIIGAKSDLPTIKLGDAKDLRVGDWVVAIGNPLGLTSTVTAGIASAIGRHNLPLGGAMSYQDFIQTDASINPGNSGGPLINTQGEVVGINTAVSAEGQGIGFATPINMAVEILEQLQTNGRVERSWLGIYADDVPRRVREELGLPDDISGALVTNVVAGGPAEKVGLKRGDILLRINSQPINDAKHLAWMASNLGIGKTVELEFWHYDAIKRTQLTLGALPN</sequence>
<protein>
    <recommendedName>
        <fullName evidence="6">PDZ domain-containing protein</fullName>
    </recommendedName>
</protein>
<dbReference type="InterPro" id="IPR001478">
    <property type="entry name" value="PDZ"/>
</dbReference>